<reference evidence="2 3" key="1">
    <citation type="journal article" date="2016" name="Sci. Rep.">
        <title>The genome sequence of the outbreeding globe artichoke constructed de novo incorporating a phase-aware low-pass sequencing strategy of F1 progeny.</title>
        <authorList>
            <person name="Scaglione D."/>
            <person name="Reyes-Chin-Wo S."/>
            <person name="Acquadro A."/>
            <person name="Froenicke L."/>
            <person name="Portis E."/>
            <person name="Beitel C."/>
            <person name="Tirone M."/>
            <person name="Mauro R."/>
            <person name="Lo Monaco A."/>
            <person name="Mauromicale G."/>
            <person name="Faccioli P."/>
            <person name="Cattivelli L."/>
            <person name="Rieseberg L."/>
            <person name="Michelmore R."/>
            <person name="Lanteri S."/>
        </authorList>
    </citation>
    <scope>NUCLEOTIDE SEQUENCE [LARGE SCALE GENOMIC DNA]</scope>
    <source>
        <strain evidence="2">2C</strain>
    </source>
</reference>
<comment type="caution">
    <text evidence="2">The sequence shown here is derived from an EMBL/GenBank/DDBJ whole genome shotgun (WGS) entry which is preliminary data.</text>
</comment>
<evidence type="ECO:0000313" key="3">
    <source>
        <dbReference type="Proteomes" id="UP000243975"/>
    </source>
</evidence>
<keyword evidence="3" id="KW-1185">Reference proteome</keyword>
<dbReference type="AlphaFoldDB" id="A0A103DT24"/>
<dbReference type="EMBL" id="LEKV01011214">
    <property type="protein sequence ID" value="KVE14712.1"/>
    <property type="molecule type" value="Genomic_DNA"/>
</dbReference>
<dbReference type="GO" id="GO:0005737">
    <property type="term" value="C:cytoplasm"/>
    <property type="evidence" value="ECO:0007669"/>
    <property type="project" value="TreeGrafter"/>
</dbReference>
<organism evidence="2 3">
    <name type="scientific">Cynara cardunculus var. scolymus</name>
    <name type="common">Globe artichoke</name>
    <name type="synonym">Cynara scolymus</name>
    <dbReference type="NCBI Taxonomy" id="59895"/>
    <lineage>
        <taxon>Eukaryota</taxon>
        <taxon>Viridiplantae</taxon>
        <taxon>Streptophyta</taxon>
        <taxon>Embryophyta</taxon>
        <taxon>Tracheophyta</taxon>
        <taxon>Spermatophyta</taxon>
        <taxon>Magnoliopsida</taxon>
        <taxon>eudicotyledons</taxon>
        <taxon>Gunneridae</taxon>
        <taxon>Pentapetalae</taxon>
        <taxon>asterids</taxon>
        <taxon>campanulids</taxon>
        <taxon>Asterales</taxon>
        <taxon>Asteraceae</taxon>
        <taxon>Carduoideae</taxon>
        <taxon>Cardueae</taxon>
        <taxon>Carduinae</taxon>
        <taxon>Cynara</taxon>
    </lineage>
</organism>
<dbReference type="OMA" id="XFASGCV"/>
<sequence length="173" mass="19506">MAYFWKHRCIRFSKGSRARNLEPARSWVLTNRPKLKQSGNEFLKLMGCLLRPGNLETSPYSDLLLPAKWEDVIKEFTMQFCSLIGVSFKNPLGLTIEAGARRAAYPFEVGKYNGGEKQEWAAMRQLPVAVVLGSEVQFLPVFVCLVSRDQSSEDNPPMLLPCGHVIRTVTNLS</sequence>
<dbReference type="GO" id="GO:0004842">
    <property type="term" value="F:ubiquitin-protein transferase activity"/>
    <property type="evidence" value="ECO:0007669"/>
    <property type="project" value="InterPro"/>
</dbReference>
<evidence type="ECO:0000259" key="1">
    <source>
        <dbReference type="Pfam" id="PF10607"/>
    </source>
</evidence>
<dbReference type="STRING" id="59895.A0A103DT24"/>
<accession>A0A103DT24</accession>
<evidence type="ECO:0000313" key="2">
    <source>
        <dbReference type="EMBL" id="KVE14712.1"/>
    </source>
</evidence>
<dbReference type="InterPro" id="IPR024964">
    <property type="entry name" value="CTLH/CRA"/>
</dbReference>
<dbReference type="Proteomes" id="UP000243975">
    <property type="component" value="Unassembled WGS sequence"/>
</dbReference>
<protein>
    <submittedName>
        <fullName evidence="2">CTLH/CRA C-terminal to LisH motif domain-containing protein</fullName>
    </submittedName>
</protein>
<dbReference type="GO" id="GO:0034657">
    <property type="term" value="C:GID complex"/>
    <property type="evidence" value="ECO:0007669"/>
    <property type="project" value="TreeGrafter"/>
</dbReference>
<dbReference type="GO" id="GO:0005634">
    <property type="term" value="C:nucleus"/>
    <property type="evidence" value="ECO:0007669"/>
    <property type="project" value="TreeGrafter"/>
</dbReference>
<feature type="domain" description="CTLH/CRA C-terminal to LisH motif" evidence="1">
    <location>
        <begin position="41"/>
        <end position="100"/>
    </location>
</feature>
<dbReference type="Pfam" id="PF10607">
    <property type="entry name" value="CTLH"/>
    <property type="match status" value="1"/>
</dbReference>
<dbReference type="PANTHER" id="PTHR12170">
    <property type="entry name" value="MACROPHAGE ERYTHROBLAST ATTACHER-RELATED"/>
    <property type="match status" value="1"/>
</dbReference>
<proteinExistence type="predicted"/>
<gene>
    <name evidence="2" type="ORF">Ccrd_024051</name>
</gene>
<dbReference type="PANTHER" id="PTHR12170:SF3">
    <property type="entry name" value="GH10162P"/>
    <property type="match status" value="1"/>
</dbReference>
<dbReference type="GO" id="GO:0043161">
    <property type="term" value="P:proteasome-mediated ubiquitin-dependent protein catabolic process"/>
    <property type="evidence" value="ECO:0007669"/>
    <property type="project" value="InterPro"/>
</dbReference>
<dbReference type="Gramene" id="KVE14712">
    <property type="protein sequence ID" value="KVE14712"/>
    <property type="gene ID" value="Ccrd_024051"/>
</dbReference>
<dbReference type="InterPro" id="IPR045098">
    <property type="entry name" value="Fyv10_fam"/>
</dbReference>
<name>A0A103DT24_CYNCS</name>